<sequence length="65" mass="6972">MDGRTRSDIKIGAHVSIVLKADQRTGKLTEGVVARLLTKSPTHPHGIKVMLGDGQVGRVKEILAD</sequence>
<dbReference type="InterPro" id="IPR019240">
    <property type="entry name" value="DUF2196"/>
</dbReference>
<protein>
    <submittedName>
        <fullName evidence="1">YwbE family protein</fullName>
    </submittedName>
</protein>
<keyword evidence="2" id="KW-1185">Reference proteome</keyword>
<evidence type="ECO:0000313" key="2">
    <source>
        <dbReference type="Proteomes" id="UP001205919"/>
    </source>
</evidence>
<dbReference type="PANTHER" id="PTHR40069:SF1">
    <property type="entry name" value="YWBE PROTEIN"/>
    <property type="match status" value="1"/>
</dbReference>
<dbReference type="Proteomes" id="UP001205919">
    <property type="component" value="Unassembled WGS sequence"/>
</dbReference>
<dbReference type="EMBL" id="JANFYT010000005">
    <property type="protein sequence ID" value="MCQ4813398.1"/>
    <property type="molecule type" value="Genomic_DNA"/>
</dbReference>
<dbReference type="AlphaFoldDB" id="A0AAW5K3R5"/>
<proteinExistence type="predicted"/>
<organism evidence="1 2">
    <name type="scientific">Cloacibacillus evryensis</name>
    <dbReference type="NCBI Taxonomy" id="508460"/>
    <lineage>
        <taxon>Bacteria</taxon>
        <taxon>Thermotogati</taxon>
        <taxon>Synergistota</taxon>
        <taxon>Synergistia</taxon>
        <taxon>Synergistales</taxon>
        <taxon>Synergistaceae</taxon>
        <taxon>Cloacibacillus</taxon>
    </lineage>
</organism>
<name>A0AAW5K3R5_9BACT</name>
<dbReference type="PANTHER" id="PTHR40069">
    <property type="entry name" value="YWBE PROTEIN"/>
    <property type="match status" value="1"/>
</dbReference>
<dbReference type="Pfam" id="PF09962">
    <property type="entry name" value="DUF2196"/>
    <property type="match status" value="1"/>
</dbReference>
<reference evidence="1 2" key="1">
    <citation type="submission" date="2022-06" db="EMBL/GenBank/DDBJ databases">
        <title>Isolation of gut microbiota from human fecal samples.</title>
        <authorList>
            <person name="Pamer E.G."/>
            <person name="Barat B."/>
            <person name="Waligurski E."/>
            <person name="Medina S."/>
            <person name="Paddock L."/>
            <person name="Mostad J."/>
        </authorList>
    </citation>
    <scope>NUCLEOTIDE SEQUENCE [LARGE SCALE GENOMIC DNA]</scope>
    <source>
        <strain evidence="1 2">DFI.9.90</strain>
    </source>
</reference>
<dbReference type="RefSeq" id="WP_034443403.1">
    <property type="nucleotide sequence ID" value="NZ_CATXDJ010000005.1"/>
</dbReference>
<evidence type="ECO:0000313" key="1">
    <source>
        <dbReference type="EMBL" id="MCQ4813398.1"/>
    </source>
</evidence>
<dbReference type="GeneID" id="95756664"/>
<dbReference type="NCBIfam" id="TIGR03833">
    <property type="entry name" value="YwbE family protein"/>
    <property type="match status" value="1"/>
</dbReference>
<comment type="caution">
    <text evidence="1">The sequence shown here is derived from an EMBL/GenBank/DDBJ whole genome shotgun (WGS) entry which is preliminary data.</text>
</comment>
<gene>
    <name evidence="1" type="ORF">NE630_03045</name>
</gene>
<accession>A0AAW5K3R5</accession>